<dbReference type="AlphaFoldDB" id="A0A8J7P7N4"/>
<dbReference type="Proteomes" id="UP000664277">
    <property type="component" value="Unassembled WGS sequence"/>
</dbReference>
<feature type="region of interest" description="Disordered" evidence="1">
    <location>
        <begin position="1"/>
        <end position="56"/>
    </location>
</feature>
<comment type="caution">
    <text evidence="2">The sequence shown here is derived from an EMBL/GenBank/DDBJ whole genome shotgun (WGS) entry which is preliminary data.</text>
</comment>
<gene>
    <name evidence="2" type="ORF">J0M35_04945</name>
</gene>
<dbReference type="EMBL" id="JAFLCK010000005">
    <property type="protein sequence ID" value="MBN8659686.1"/>
    <property type="molecule type" value="Genomic_DNA"/>
</dbReference>
<evidence type="ECO:0000256" key="1">
    <source>
        <dbReference type="SAM" id="MobiDB-lite"/>
    </source>
</evidence>
<name>A0A8J7P7N4_9BACT</name>
<feature type="compositionally biased region" description="Basic and acidic residues" evidence="1">
    <location>
        <begin position="7"/>
        <end position="17"/>
    </location>
</feature>
<protein>
    <submittedName>
        <fullName evidence="2">Uncharacterized protein</fullName>
    </submittedName>
</protein>
<evidence type="ECO:0000313" key="3">
    <source>
        <dbReference type="Proteomes" id="UP000664277"/>
    </source>
</evidence>
<proteinExistence type="predicted"/>
<accession>A0A8J7P7N4</accession>
<reference evidence="2" key="1">
    <citation type="submission" date="2021-02" db="EMBL/GenBank/DDBJ databases">
        <title>Genome-Resolved Metagenomics of a Microbial Community Performing Photosynthetic Biological Nutrient Removal.</title>
        <authorList>
            <person name="Mcdaniel E.A."/>
        </authorList>
    </citation>
    <scope>NUCLEOTIDE SEQUENCE</scope>
    <source>
        <strain evidence="2">UWPOB_OBS1</strain>
    </source>
</reference>
<sequence length="143" mass="15460">MAGPHQFNDKADDKVQKGPEAPQHPDMSLVGQVKPEAPTKNTEDFKPAQIADNGDKAAEKVLVNDKAADPETFKKMEEVVGGMANKLSEGCKKLANASDADKKVYRKDLEDAVDFFGDPKKGGCFSEAHKQAMKQAITGSLEK</sequence>
<organism evidence="2 3">
    <name type="scientific">Candidatus Obscuribacter phosphatis</name>
    <dbReference type="NCBI Taxonomy" id="1906157"/>
    <lineage>
        <taxon>Bacteria</taxon>
        <taxon>Bacillati</taxon>
        <taxon>Candidatus Melainabacteria</taxon>
        <taxon>Candidatus Obscuribacterales</taxon>
        <taxon>Candidatus Obscuribacteraceae</taxon>
        <taxon>Candidatus Obscuribacter</taxon>
    </lineage>
</organism>
<evidence type="ECO:0000313" key="2">
    <source>
        <dbReference type="EMBL" id="MBN8659686.1"/>
    </source>
</evidence>